<evidence type="ECO:0000259" key="2">
    <source>
        <dbReference type="PROSITE" id="PS50181"/>
    </source>
</evidence>
<dbReference type="Proteomes" id="UP000204584">
    <property type="component" value="Segment"/>
</dbReference>
<protein>
    <submittedName>
        <fullName evidence="3">Morn repeat domain containing protein</fullName>
    </submittedName>
</protein>
<dbReference type="InterPro" id="IPR001810">
    <property type="entry name" value="F-box_dom"/>
</dbReference>
<dbReference type="SMART" id="SM00698">
    <property type="entry name" value="MORN"/>
    <property type="match status" value="9"/>
</dbReference>
<organism evidence="3 4">
    <name type="scientific">Pandoravirus salinus</name>
    <dbReference type="NCBI Taxonomy" id="1349410"/>
    <lineage>
        <taxon>Viruses</taxon>
        <taxon>Pandoravirus</taxon>
    </lineage>
</organism>
<dbReference type="Gene3D" id="1.20.1280.50">
    <property type="match status" value="1"/>
</dbReference>
<reference evidence="3 4" key="1">
    <citation type="journal article" date="2013" name="Science">
        <title>Pandoraviruses: amoeba viruses with genomes up to 2.5 Mb reaching that of parasitic eukaryotes.</title>
        <authorList>
            <person name="Philippe N."/>
            <person name="Legendre M."/>
            <person name="Doutre G."/>
            <person name="Coute Y."/>
            <person name="Poirot O."/>
            <person name="Lescot M."/>
            <person name="Arslan D."/>
            <person name="Seltzer V."/>
            <person name="Bertaux L."/>
            <person name="Bruley C."/>
            <person name="Garin J."/>
            <person name="Claverie J.M."/>
            <person name="Abergel C."/>
        </authorList>
    </citation>
    <scope>NUCLEOTIDE SEQUENCE [LARGE SCALE GENOMIC DNA]</scope>
</reference>
<sequence>MTLALTNRRKRRREAFQSACSVYDDDEDAGKIANASRQTAQRGSAGLGDATSVVPSFDSLPDEVVLHVLVALGGPRALCMWAQTSRRHARLARDDSLWRPLCESRFGPLLHREHAKWAKDWHWLYRAQAHVGTAAGRDVGAASVNIDGCNKYVYWGDLKDGRPHGYGLAIQWPTRHCQKGSLVRTNDRSAMSTPPKRAVYEGQWRRGWMHGHGVYLFKNGGHYRGEWRDDERHGYGADVTPNGDRYTGEWTRGKRHGYGVWTAGQSDESYQGQWTDNVAHGFGVYTHADGTCYRGDNRHGVRDGYGEYTCSDGDRYNCWWHDDEPHGPGVIVRGDGTYLRGEWLHGKNHGPFVLHAPDGSYYQGECQDDLRHGHGIWIEANGSRYDGQWVRDKRDGEGTWDYPDGSRAHGRWTHEGIVSGHVVWHHGHATSCFSRLPCMACTVVGSKASV</sequence>
<evidence type="ECO:0000256" key="1">
    <source>
        <dbReference type="ARBA" id="ARBA00022737"/>
    </source>
</evidence>
<gene>
    <name evidence="3" type="ORF">psal_cds_823</name>
</gene>
<feature type="domain" description="F-box" evidence="2">
    <location>
        <begin position="54"/>
        <end position="101"/>
    </location>
</feature>
<dbReference type="Pfam" id="PF02493">
    <property type="entry name" value="MORN"/>
    <property type="match status" value="9"/>
</dbReference>
<dbReference type="Pfam" id="PF12937">
    <property type="entry name" value="F-box-like"/>
    <property type="match status" value="1"/>
</dbReference>
<dbReference type="KEGG" id="vg:16606645"/>
<dbReference type="PANTHER" id="PTHR23084:SF262">
    <property type="entry name" value="FYVE-TYPE DOMAIN-CONTAINING PROTEIN"/>
    <property type="match status" value="1"/>
</dbReference>
<name>S4VWV5_9VIRU</name>
<dbReference type="PANTHER" id="PTHR23084">
    <property type="entry name" value="PHOSPHATIDYLINOSITOL-4-PHOSPHATE 5-KINASE RELATED"/>
    <property type="match status" value="1"/>
</dbReference>
<proteinExistence type="predicted"/>
<dbReference type="EMBL" id="KC977571">
    <property type="protein sequence ID" value="AGO84858.1"/>
    <property type="molecule type" value="Genomic_DNA"/>
</dbReference>
<evidence type="ECO:0000313" key="3">
    <source>
        <dbReference type="EMBL" id="AGO84858.1"/>
    </source>
</evidence>
<keyword evidence="1" id="KW-0677">Repeat</keyword>
<dbReference type="GeneID" id="16606645"/>
<dbReference type="PROSITE" id="PS50181">
    <property type="entry name" value="FBOX"/>
    <property type="match status" value="1"/>
</dbReference>
<dbReference type="Gene3D" id="2.20.110.10">
    <property type="entry name" value="Histone H3 K4-specific methyltransferase SET7/9 N-terminal domain"/>
    <property type="match status" value="5"/>
</dbReference>
<keyword evidence="4" id="KW-1185">Reference proteome</keyword>
<dbReference type="SUPFAM" id="SSF82185">
    <property type="entry name" value="Histone H3 K4-specific methyltransferase SET7/9 N-terminal domain"/>
    <property type="match status" value="3"/>
</dbReference>
<evidence type="ECO:0000313" key="4">
    <source>
        <dbReference type="Proteomes" id="UP000204584"/>
    </source>
</evidence>
<dbReference type="InterPro" id="IPR003409">
    <property type="entry name" value="MORN"/>
</dbReference>
<dbReference type="RefSeq" id="YP_008437932.1">
    <property type="nucleotide sequence ID" value="NC_022098.1"/>
</dbReference>
<dbReference type="SUPFAM" id="SSF81383">
    <property type="entry name" value="F-box domain"/>
    <property type="match status" value="1"/>
</dbReference>
<dbReference type="InterPro" id="IPR036047">
    <property type="entry name" value="F-box-like_dom_sf"/>
</dbReference>
<accession>S4VWV5</accession>